<dbReference type="InterPro" id="IPR000847">
    <property type="entry name" value="LysR_HTH_N"/>
</dbReference>
<dbReference type="Gene3D" id="1.10.10.10">
    <property type="entry name" value="Winged helix-like DNA-binding domain superfamily/Winged helix DNA-binding domain"/>
    <property type="match status" value="1"/>
</dbReference>
<keyword evidence="3 5" id="KW-0500">Molybdenum</keyword>
<dbReference type="InterPro" id="IPR004606">
    <property type="entry name" value="Mop_domain"/>
</dbReference>
<dbReference type="Proteomes" id="UP000760480">
    <property type="component" value="Unassembled WGS sequence"/>
</dbReference>
<dbReference type="SUPFAM" id="SSF50331">
    <property type="entry name" value="MOP-like"/>
    <property type="match status" value="2"/>
</dbReference>
<dbReference type="PIRSF" id="PIRSF005763">
    <property type="entry name" value="Txn_reg_ModE"/>
    <property type="match status" value="1"/>
</dbReference>
<keyword evidence="4" id="KW-0677">Repeat</keyword>
<reference evidence="7 8" key="1">
    <citation type="submission" date="2019-03" db="EMBL/GenBank/DDBJ databases">
        <title>Metabolic reconstructions from genomes of highly enriched 'Candidatus Accumulibacter' and 'Candidatus Competibacter' bioreactor populations.</title>
        <authorList>
            <person name="Annavajhala M.K."/>
            <person name="Welles L."/>
            <person name="Abbas B."/>
            <person name="Sorokin D."/>
            <person name="Park H."/>
            <person name="Van Loosdrecht M."/>
            <person name="Chandran K."/>
        </authorList>
    </citation>
    <scope>NUCLEOTIDE SEQUENCE [LARGE SCALE GENOMIC DNA]</scope>
    <source>
        <strain evidence="7 8">SBR_G</strain>
    </source>
</reference>
<feature type="domain" description="Mop" evidence="6">
    <location>
        <begin position="200"/>
        <end position="266"/>
    </location>
</feature>
<keyword evidence="2 5" id="KW-0813">Transport</keyword>
<proteinExistence type="inferred from homology"/>
<dbReference type="RefSeq" id="WP_169249615.1">
    <property type="nucleotide sequence ID" value="NZ_SPMZ01000045.1"/>
</dbReference>
<feature type="domain" description="Mop" evidence="6">
    <location>
        <begin position="129"/>
        <end position="195"/>
    </location>
</feature>
<dbReference type="PANTHER" id="PTHR30432">
    <property type="entry name" value="TRANSCRIPTIONAL REGULATOR MODE"/>
    <property type="match status" value="1"/>
</dbReference>
<dbReference type="InterPro" id="IPR036388">
    <property type="entry name" value="WH-like_DNA-bd_sf"/>
</dbReference>
<evidence type="ECO:0000256" key="5">
    <source>
        <dbReference type="PIRNR" id="PIRNR005763"/>
    </source>
</evidence>
<evidence type="ECO:0000313" key="8">
    <source>
        <dbReference type="Proteomes" id="UP000760480"/>
    </source>
</evidence>
<dbReference type="InterPro" id="IPR036390">
    <property type="entry name" value="WH_DNA-bd_sf"/>
</dbReference>
<dbReference type="InterPro" id="IPR005116">
    <property type="entry name" value="Transp-assoc_OB_typ1"/>
</dbReference>
<dbReference type="NCBIfam" id="TIGR00637">
    <property type="entry name" value="ModE_repress"/>
    <property type="match status" value="1"/>
</dbReference>
<dbReference type="NCBIfam" id="TIGR00638">
    <property type="entry name" value="Mop"/>
    <property type="match status" value="2"/>
</dbReference>
<organism evidence="7 8">
    <name type="scientific">Candidatus Competibacter phosphatis</name>
    <dbReference type="NCBI Taxonomy" id="221280"/>
    <lineage>
        <taxon>Bacteria</taxon>
        <taxon>Pseudomonadati</taxon>
        <taxon>Pseudomonadota</taxon>
        <taxon>Gammaproteobacteria</taxon>
        <taxon>Candidatus Competibacteraceae</taxon>
        <taxon>Candidatus Competibacter</taxon>
    </lineage>
</organism>
<evidence type="ECO:0000256" key="3">
    <source>
        <dbReference type="ARBA" id="ARBA00022505"/>
    </source>
</evidence>
<dbReference type="InterPro" id="IPR051815">
    <property type="entry name" value="Molybdate_resp_trans_reg"/>
</dbReference>
<dbReference type="InterPro" id="IPR003725">
    <property type="entry name" value="ModE-bd_N"/>
</dbReference>
<dbReference type="InterPro" id="IPR016462">
    <property type="entry name" value="ModE"/>
</dbReference>
<keyword evidence="8" id="KW-1185">Reference proteome</keyword>
<protein>
    <submittedName>
        <fullName evidence="7">LysR family transcriptional regulator</fullName>
    </submittedName>
</protein>
<evidence type="ECO:0000256" key="4">
    <source>
        <dbReference type="ARBA" id="ARBA00022737"/>
    </source>
</evidence>
<dbReference type="SUPFAM" id="SSF46785">
    <property type="entry name" value="Winged helix' DNA-binding domain"/>
    <property type="match status" value="1"/>
</dbReference>
<dbReference type="Pfam" id="PF00126">
    <property type="entry name" value="HTH_1"/>
    <property type="match status" value="1"/>
</dbReference>
<evidence type="ECO:0000256" key="2">
    <source>
        <dbReference type="ARBA" id="ARBA00022448"/>
    </source>
</evidence>
<name>A0ABX1TNR0_9GAMM</name>
<accession>A0ABX1TNR0</accession>
<evidence type="ECO:0000313" key="7">
    <source>
        <dbReference type="EMBL" id="NMQ20341.1"/>
    </source>
</evidence>
<sequence length="268" mass="29122">MPKPQVLEFSGQFWLNRKGCGYLGAGRVELLEHIDECGSIARAAKRMGMSYKTAWDAVEAMNNLADQPLVVRATGGKGGGGTLLTDYGKQVIAGYRLMEAEHRRFLARMEAGVKNFDQINNLLKAINMKTSARNQFLGQVSYLEKGAVNSEVKVDMGEGLEIFAIVTNEAVEDLGLALGKETMVLIKSSFVLLSPDEKLRISARNRLYGTVREVVPGAVNSEVKLELPGGRVLTAIITREALTELGFVPGQRACALIKASHVILAVND</sequence>
<dbReference type="InterPro" id="IPR008995">
    <property type="entry name" value="Mo/tungstate-bd_C_term_dom"/>
</dbReference>
<comment type="similarity">
    <text evidence="1 5">Belongs to the ModE family.</text>
</comment>
<evidence type="ECO:0000259" key="6">
    <source>
        <dbReference type="PROSITE" id="PS51866"/>
    </source>
</evidence>
<dbReference type="PROSITE" id="PS51866">
    <property type="entry name" value="MOP"/>
    <property type="match status" value="2"/>
</dbReference>
<dbReference type="Pfam" id="PF03459">
    <property type="entry name" value="TOBE"/>
    <property type="match status" value="2"/>
</dbReference>
<gene>
    <name evidence="7" type="ORF">E4P82_14740</name>
</gene>
<comment type="caution">
    <text evidence="7">The sequence shown here is derived from an EMBL/GenBank/DDBJ whole genome shotgun (WGS) entry which is preliminary data.</text>
</comment>
<dbReference type="EMBL" id="SPMZ01000045">
    <property type="protein sequence ID" value="NMQ20341.1"/>
    <property type="molecule type" value="Genomic_DNA"/>
</dbReference>
<dbReference type="PANTHER" id="PTHR30432:SF1">
    <property type="entry name" value="DNA-BINDING TRANSCRIPTIONAL DUAL REGULATOR MODE"/>
    <property type="match status" value="1"/>
</dbReference>
<dbReference type="Gene3D" id="2.40.50.100">
    <property type="match status" value="2"/>
</dbReference>
<evidence type="ECO:0000256" key="1">
    <source>
        <dbReference type="ARBA" id="ARBA00008110"/>
    </source>
</evidence>